<sequence>MKWTEYLPELASGLGVALRLTGLSLLLGFPLGLVLAKLTDSRVRALRLVAVGLVEIGRGLPLLVLLYLVYQGLPQVGLTATAMVSAVAAFTWSAAAYSAEVIRACLVAVPVGQREAAIAAGMSDRDTFRFVILPQAARLAVPPLMNLAVQWFQFTSLAYVITLPEIMQAAYLLGTVNFDYLSVFLAAGFLYAAVTIPASGLVSLVEKRLSRHL</sequence>
<dbReference type="NCBIfam" id="TIGR01726">
    <property type="entry name" value="HEQRo_perm_3TM"/>
    <property type="match status" value="1"/>
</dbReference>
<feature type="transmembrane region" description="Helical" evidence="8">
    <location>
        <begin position="76"/>
        <end position="97"/>
    </location>
</feature>
<evidence type="ECO:0000256" key="3">
    <source>
        <dbReference type="ARBA" id="ARBA00022475"/>
    </source>
</evidence>
<dbReference type="CDD" id="cd06261">
    <property type="entry name" value="TM_PBP2"/>
    <property type="match status" value="1"/>
</dbReference>
<keyword evidence="7 8" id="KW-0472">Membrane</keyword>
<dbReference type="InterPro" id="IPR010065">
    <property type="entry name" value="AA_ABC_transptr_permease_3TM"/>
</dbReference>
<evidence type="ECO:0000256" key="5">
    <source>
        <dbReference type="ARBA" id="ARBA00022970"/>
    </source>
</evidence>
<dbReference type="Gene3D" id="1.10.3720.10">
    <property type="entry name" value="MetI-like"/>
    <property type="match status" value="1"/>
</dbReference>
<dbReference type="SUPFAM" id="SSF161098">
    <property type="entry name" value="MetI-like"/>
    <property type="match status" value="1"/>
</dbReference>
<dbReference type="PANTHER" id="PTHR30614:SF0">
    <property type="entry name" value="L-CYSTINE TRANSPORT SYSTEM PERMEASE PROTEIN TCYL"/>
    <property type="match status" value="1"/>
</dbReference>
<dbReference type="RefSeq" id="WP_168077649.1">
    <property type="nucleotide sequence ID" value="NZ_BAAAQJ010000003.1"/>
</dbReference>
<dbReference type="InterPro" id="IPR035906">
    <property type="entry name" value="MetI-like_sf"/>
</dbReference>
<evidence type="ECO:0000256" key="6">
    <source>
        <dbReference type="ARBA" id="ARBA00022989"/>
    </source>
</evidence>
<dbReference type="Proteomes" id="UP000653674">
    <property type="component" value="Unassembled WGS sequence"/>
</dbReference>
<feature type="transmembrane region" description="Helical" evidence="8">
    <location>
        <begin position="181"/>
        <end position="205"/>
    </location>
</feature>
<feature type="domain" description="ABC transmembrane type-1" evidence="9">
    <location>
        <begin position="10"/>
        <end position="202"/>
    </location>
</feature>
<evidence type="ECO:0000256" key="2">
    <source>
        <dbReference type="ARBA" id="ARBA00022448"/>
    </source>
</evidence>
<evidence type="ECO:0000313" key="11">
    <source>
        <dbReference type="Proteomes" id="UP000653674"/>
    </source>
</evidence>
<comment type="similarity">
    <text evidence="8">Belongs to the binding-protein-dependent transport system permease family.</text>
</comment>
<dbReference type="Pfam" id="PF00528">
    <property type="entry name" value="BPD_transp_1"/>
    <property type="match status" value="1"/>
</dbReference>
<keyword evidence="5" id="KW-0029">Amino-acid transport</keyword>
<dbReference type="GO" id="GO:0043190">
    <property type="term" value="C:ATP-binding cassette (ABC) transporter complex"/>
    <property type="evidence" value="ECO:0007669"/>
    <property type="project" value="InterPro"/>
</dbReference>
<dbReference type="PANTHER" id="PTHR30614">
    <property type="entry name" value="MEMBRANE COMPONENT OF AMINO ACID ABC TRANSPORTER"/>
    <property type="match status" value="1"/>
</dbReference>
<accession>A0A8J3PLU4</accession>
<proteinExistence type="inferred from homology"/>
<protein>
    <submittedName>
        <fullName evidence="10">Cysteine ABC transporter permease</fullName>
    </submittedName>
</protein>
<keyword evidence="4 8" id="KW-0812">Transmembrane</keyword>
<dbReference type="InterPro" id="IPR043429">
    <property type="entry name" value="ArtM/GltK/GlnP/TcyL/YhdX-like"/>
</dbReference>
<comment type="subcellular location">
    <subcellularLocation>
        <location evidence="1 8">Cell membrane</location>
        <topology evidence="1 8">Multi-pass membrane protein</topology>
    </subcellularLocation>
</comment>
<keyword evidence="3" id="KW-1003">Cell membrane</keyword>
<dbReference type="EMBL" id="BONU01000010">
    <property type="protein sequence ID" value="GIG73609.1"/>
    <property type="molecule type" value="Genomic_DNA"/>
</dbReference>
<feature type="transmembrane region" description="Helical" evidence="8">
    <location>
        <begin position="48"/>
        <end position="70"/>
    </location>
</feature>
<keyword evidence="2 8" id="KW-0813">Transport</keyword>
<dbReference type="PROSITE" id="PS50928">
    <property type="entry name" value="ABC_TM1"/>
    <property type="match status" value="1"/>
</dbReference>
<keyword evidence="6 8" id="KW-1133">Transmembrane helix</keyword>
<evidence type="ECO:0000256" key="7">
    <source>
        <dbReference type="ARBA" id="ARBA00023136"/>
    </source>
</evidence>
<dbReference type="AlphaFoldDB" id="A0A8J3PLU4"/>
<name>A0A8J3PLU4_9ACTN</name>
<comment type="caution">
    <text evidence="10">The sequence shown here is derived from an EMBL/GenBank/DDBJ whole genome shotgun (WGS) entry which is preliminary data.</text>
</comment>
<dbReference type="InterPro" id="IPR000515">
    <property type="entry name" value="MetI-like"/>
</dbReference>
<reference evidence="10" key="1">
    <citation type="submission" date="2021-01" db="EMBL/GenBank/DDBJ databases">
        <title>Whole genome shotgun sequence of Planosporangium flavigriseum NBRC 105377.</title>
        <authorList>
            <person name="Komaki H."/>
            <person name="Tamura T."/>
        </authorList>
    </citation>
    <scope>NUCLEOTIDE SEQUENCE</scope>
    <source>
        <strain evidence="10">NBRC 105377</strain>
    </source>
</reference>
<evidence type="ECO:0000256" key="1">
    <source>
        <dbReference type="ARBA" id="ARBA00004651"/>
    </source>
</evidence>
<feature type="transmembrane region" description="Helical" evidence="8">
    <location>
        <begin position="16"/>
        <end position="36"/>
    </location>
</feature>
<evidence type="ECO:0000259" key="9">
    <source>
        <dbReference type="PROSITE" id="PS50928"/>
    </source>
</evidence>
<evidence type="ECO:0000256" key="8">
    <source>
        <dbReference type="RuleBase" id="RU363032"/>
    </source>
</evidence>
<evidence type="ECO:0000313" key="10">
    <source>
        <dbReference type="EMBL" id="GIG73609.1"/>
    </source>
</evidence>
<organism evidence="10 11">
    <name type="scientific">Planosporangium flavigriseum</name>
    <dbReference type="NCBI Taxonomy" id="373681"/>
    <lineage>
        <taxon>Bacteria</taxon>
        <taxon>Bacillati</taxon>
        <taxon>Actinomycetota</taxon>
        <taxon>Actinomycetes</taxon>
        <taxon>Micromonosporales</taxon>
        <taxon>Micromonosporaceae</taxon>
        <taxon>Planosporangium</taxon>
    </lineage>
</organism>
<dbReference type="GO" id="GO:0006865">
    <property type="term" value="P:amino acid transport"/>
    <property type="evidence" value="ECO:0007669"/>
    <property type="project" value="UniProtKB-KW"/>
</dbReference>
<evidence type="ECO:0000256" key="4">
    <source>
        <dbReference type="ARBA" id="ARBA00022692"/>
    </source>
</evidence>
<keyword evidence="11" id="KW-1185">Reference proteome</keyword>
<gene>
    <name evidence="10" type="ORF">Pfl04_20130</name>
</gene>
<dbReference type="GO" id="GO:0022857">
    <property type="term" value="F:transmembrane transporter activity"/>
    <property type="evidence" value="ECO:0007669"/>
    <property type="project" value="InterPro"/>
</dbReference>